<sequence length="49" mass="5105">MSPTFCGASGSPPPSIPTVSIGDHDDHVPPRTSREKTAPGVACEWDVTL</sequence>
<gene>
    <name evidence="2" type="ORF">SGM_3081</name>
</gene>
<keyword evidence="3" id="KW-1185">Reference proteome</keyword>
<evidence type="ECO:0000313" key="2">
    <source>
        <dbReference type="EMBL" id="EGG46517.1"/>
    </source>
</evidence>
<accession>F3NJE7</accession>
<comment type="caution">
    <text evidence="2">The sequence shown here is derived from an EMBL/GenBank/DDBJ whole genome shotgun (WGS) entry which is preliminary data.</text>
</comment>
<evidence type="ECO:0000313" key="3">
    <source>
        <dbReference type="Proteomes" id="UP000003022"/>
    </source>
</evidence>
<feature type="region of interest" description="Disordered" evidence="1">
    <location>
        <begin position="1"/>
        <end position="49"/>
    </location>
</feature>
<feature type="compositionally biased region" description="Basic and acidic residues" evidence="1">
    <location>
        <begin position="22"/>
        <end position="37"/>
    </location>
</feature>
<protein>
    <submittedName>
        <fullName evidence="2">Uncharacterized protein</fullName>
    </submittedName>
</protein>
<reference evidence="2 3" key="1">
    <citation type="journal article" date="2011" name="J. Bacteriol.">
        <title>Draft genome sequence of the marine bacterium Streptomyces griseoaurantiacus M045, which produces novel manumycin-type antibiotics with a pABA core component.</title>
        <authorList>
            <person name="Li F."/>
            <person name="Jiang P."/>
            <person name="Zheng H."/>
            <person name="Wang S."/>
            <person name="Zhao G."/>
            <person name="Qin S."/>
            <person name="Liu Z."/>
        </authorList>
    </citation>
    <scope>NUCLEOTIDE SEQUENCE [LARGE SCALE GENOMIC DNA]</scope>
    <source>
        <strain evidence="2 3">M045</strain>
    </source>
</reference>
<organism evidence="2 3">
    <name type="scientific">Streptomyces griseoaurantiacus M045</name>
    <dbReference type="NCBI Taxonomy" id="996637"/>
    <lineage>
        <taxon>Bacteria</taxon>
        <taxon>Bacillati</taxon>
        <taxon>Actinomycetota</taxon>
        <taxon>Actinomycetes</taxon>
        <taxon>Kitasatosporales</taxon>
        <taxon>Streptomycetaceae</taxon>
        <taxon>Streptomyces</taxon>
        <taxon>Streptomyces aurantiacus group</taxon>
    </lineage>
</organism>
<dbReference type="EMBL" id="AEYX01000036">
    <property type="protein sequence ID" value="EGG46517.1"/>
    <property type="molecule type" value="Genomic_DNA"/>
</dbReference>
<dbReference type="Proteomes" id="UP000003022">
    <property type="component" value="Unassembled WGS sequence"/>
</dbReference>
<proteinExistence type="predicted"/>
<dbReference type="AlphaFoldDB" id="F3NJE7"/>
<name>F3NJE7_9ACTN</name>
<evidence type="ECO:0000256" key="1">
    <source>
        <dbReference type="SAM" id="MobiDB-lite"/>
    </source>
</evidence>